<comment type="caution">
    <text evidence="1">The sequence shown here is derived from an EMBL/GenBank/DDBJ whole genome shotgun (WGS) entry which is preliminary data.</text>
</comment>
<name>A0AAV4G7T5_9GAST</name>
<proteinExistence type="predicted"/>
<keyword evidence="2" id="KW-1185">Reference proteome</keyword>
<evidence type="ECO:0000313" key="1">
    <source>
        <dbReference type="EMBL" id="GFR81772.1"/>
    </source>
</evidence>
<organism evidence="1 2">
    <name type="scientific">Elysia marginata</name>
    <dbReference type="NCBI Taxonomy" id="1093978"/>
    <lineage>
        <taxon>Eukaryota</taxon>
        <taxon>Metazoa</taxon>
        <taxon>Spiralia</taxon>
        <taxon>Lophotrochozoa</taxon>
        <taxon>Mollusca</taxon>
        <taxon>Gastropoda</taxon>
        <taxon>Heterobranchia</taxon>
        <taxon>Euthyneura</taxon>
        <taxon>Panpulmonata</taxon>
        <taxon>Sacoglossa</taxon>
        <taxon>Placobranchoidea</taxon>
        <taxon>Plakobranchidae</taxon>
        <taxon>Elysia</taxon>
    </lineage>
</organism>
<evidence type="ECO:0000313" key="2">
    <source>
        <dbReference type="Proteomes" id="UP000762676"/>
    </source>
</evidence>
<reference evidence="1 2" key="1">
    <citation type="journal article" date="2021" name="Elife">
        <title>Chloroplast acquisition without the gene transfer in kleptoplastic sea slugs, Plakobranchus ocellatus.</title>
        <authorList>
            <person name="Maeda T."/>
            <person name="Takahashi S."/>
            <person name="Yoshida T."/>
            <person name="Shimamura S."/>
            <person name="Takaki Y."/>
            <person name="Nagai Y."/>
            <person name="Toyoda A."/>
            <person name="Suzuki Y."/>
            <person name="Arimoto A."/>
            <person name="Ishii H."/>
            <person name="Satoh N."/>
            <person name="Nishiyama T."/>
            <person name="Hasebe M."/>
            <person name="Maruyama T."/>
            <person name="Minagawa J."/>
            <person name="Obokata J."/>
            <person name="Shigenobu S."/>
        </authorList>
    </citation>
    <scope>NUCLEOTIDE SEQUENCE [LARGE SCALE GENOMIC DNA]</scope>
</reference>
<dbReference type="AlphaFoldDB" id="A0AAV4G7T5"/>
<protein>
    <submittedName>
        <fullName evidence="1">Uncharacterized protein</fullName>
    </submittedName>
</protein>
<gene>
    <name evidence="1" type="ORF">ElyMa_004079200</name>
</gene>
<dbReference type="EMBL" id="BMAT01008295">
    <property type="protein sequence ID" value="GFR81772.1"/>
    <property type="molecule type" value="Genomic_DNA"/>
</dbReference>
<accession>A0AAV4G7T5</accession>
<sequence length="78" mass="8621">MMSAQHSGQVTAGVVGHGVGKVGVTHGSLVARDQDNNWVRQYLNQHDEKMAKHDTKYENMGRHIKWIKNTSGSSLDCS</sequence>
<dbReference type="Proteomes" id="UP000762676">
    <property type="component" value="Unassembled WGS sequence"/>
</dbReference>